<dbReference type="InterPro" id="IPR001036">
    <property type="entry name" value="Acrflvin-R"/>
</dbReference>
<dbReference type="PRINTS" id="PR00702">
    <property type="entry name" value="ACRIFLAVINRP"/>
</dbReference>
<evidence type="ECO:0000256" key="5">
    <source>
        <dbReference type="ARBA" id="ARBA00022692"/>
    </source>
</evidence>
<dbReference type="Gene3D" id="3.30.70.1440">
    <property type="entry name" value="Multidrug efflux transporter AcrB pore domain"/>
    <property type="match status" value="1"/>
</dbReference>
<keyword evidence="4" id="KW-1003">Cell membrane</keyword>
<accession>A0ABS2DWG5</accession>
<evidence type="ECO:0000256" key="2">
    <source>
        <dbReference type="ARBA" id="ARBA00010942"/>
    </source>
</evidence>
<dbReference type="SUPFAM" id="SSF82866">
    <property type="entry name" value="Multidrug efflux transporter AcrB transmembrane domain"/>
    <property type="match status" value="2"/>
</dbReference>
<feature type="transmembrane region" description="Helical" evidence="8">
    <location>
        <begin position="497"/>
        <end position="522"/>
    </location>
</feature>
<evidence type="ECO:0000256" key="1">
    <source>
        <dbReference type="ARBA" id="ARBA00004651"/>
    </source>
</evidence>
<dbReference type="PANTHER" id="PTHR32063:SF4">
    <property type="entry name" value="SLR6043 PROTEIN"/>
    <property type="match status" value="1"/>
</dbReference>
<dbReference type="SUPFAM" id="SSF82714">
    <property type="entry name" value="Multidrug efflux transporter AcrB TolC docking domain, DN and DC subdomains"/>
    <property type="match status" value="2"/>
</dbReference>
<evidence type="ECO:0000256" key="8">
    <source>
        <dbReference type="SAM" id="Phobius"/>
    </source>
</evidence>
<evidence type="ECO:0000313" key="9">
    <source>
        <dbReference type="EMBL" id="MBM6733783.1"/>
    </source>
</evidence>
<dbReference type="NCBIfam" id="TIGR00914">
    <property type="entry name" value="2A0601"/>
    <property type="match status" value="1"/>
</dbReference>
<sequence length="1052" mass="113888">MLNKIIHFSLQNRILVLVASVLLLIGGTYTALHTEVDVFPDLTAPTVVVMTEANGMAAEEVEQLVTFPIETAVNGATHVRRVRSSSTHSFSVVWVEFDWDTDIYLARQIVSEKLSLVAEELPPSVGKPTLGPQSSILGEMLIVGLTADSTSMLDLRTLADWTIRPRLLSTGGVAQVAVLGGDIKEYQIQLDPERMRHYGVTLGQVLDATRGMNLNANGGVIYEYGNEYIVRGLTATTNTELLGKTVVKSATSDELQATSGSDNNSSLVARSSSLPVLLEDVADVRIGAQTPKLGLASERGKPAVLLTVTKQPATSTLNLTAKLEASLKDLQKNLPPDVHVSTDIFRQSRFIESSIGNVKKSLVEGGIFVVIVLILFLANVRTTVISLVTLPLSLVVSLLVLHYMGLTINTMSLGGMAIAIGSLVDDAIVDVENVYRRLHENRLLPPGQQQSVLQVVFNASREVRMPILNSTLIIVVSFVPLFFLSGMEGRMLVPLGVAFITALAASTVVALTLTPVLCSYLLGHNLSSDKKNGNGDSAVARTLKNAYGAVLEKALRHKRAVLGCTVALFAVALGLFFTLGRSFLPPFNEGSFTINVSSLPGISLEESDAIGRRAEELLLTVPEIQTVARKTGRAELDEHALGVNTSEIEAPFELKDRPRSEVVAEVRQKLSTLVGANIEIGQPISHRIDAMLSGTKANIAIKLFGDDLNRMFALGNEIKSNIQDVPGIADLTVEQQIERPQLTITPRREMLARYGITLPQFAEYVNACLAGEAVSQVYEQGKSFNLTVRMRDDLRDQASKIGDLMIDTGDGRQVPLNYVADIRSTQGPNSISRENVKRKIVISANVADRDLRSVVNDIQACIDTQIKLPEGYHVEYGGQFESEQAASRTLLLTSLMSIVVIFLLLYHEFRSVKESAVILINLPLALIGGVFALLLTTGEVSIPAIIGFISLFGIATRNGMLLISHYNHLQSEEGYTVHDSVIRGSLDRLNPILMTALSSALALIPLALGGDLPGNEIQSPMAKVILGGLLTSTFLNGFIIPIVYLLIHTKKK</sequence>
<proteinExistence type="inferred from homology"/>
<evidence type="ECO:0000256" key="3">
    <source>
        <dbReference type="ARBA" id="ARBA00022448"/>
    </source>
</evidence>
<evidence type="ECO:0000256" key="7">
    <source>
        <dbReference type="ARBA" id="ARBA00023136"/>
    </source>
</evidence>
<evidence type="ECO:0000313" key="10">
    <source>
        <dbReference type="Proteomes" id="UP000766986"/>
    </source>
</evidence>
<organism evidence="9 10">
    <name type="scientific">Mediterranea massiliensis</name>
    <dbReference type="NCBI Taxonomy" id="1841865"/>
    <lineage>
        <taxon>Bacteria</taxon>
        <taxon>Pseudomonadati</taxon>
        <taxon>Bacteroidota</taxon>
        <taxon>Bacteroidia</taxon>
        <taxon>Bacteroidales</taxon>
        <taxon>Bacteroidaceae</taxon>
        <taxon>Mediterranea</taxon>
    </lineage>
</organism>
<name>A0ABS2DWG5_9BACT</name>
<keyword evidence="3" id="KW-0813">Transport</keyword>
<dbReference type="Proteomes" id="UP000766986">
    <property type="component" value="Unassembled WGS sequence"/>
</dbReference>
<dbReference type="Gene3D" id="3.30.70.1430">
    <property type="entry name" value="Multidrug efflux transporter AcrB pore domain"/>
    <property type="match status" value="2"/>
</dbReference>
<feature type="transmembrane region" description="Helical" evidence="8">
    <location>
        <begin position="918"/>
        <end position="936"/>
    </location>
</feature>
<dbReference type="Gene3D" id="3.30.70.1320">
    <property type="entry name" value="Multidrug efflux transporter AcrB pore domain like"/>
    <property type="match status" value="1"/>
</dbReference>
<dbReference type="InterPro" id="IPR027463">
    <property type="entry name" value="AcrB_DN_DC_subdom"/>
</dbReference>
<gene>
    <name evidence="9" type="ORF">H7U35_00875</name>
</gene>
<keyword evidence="7 8" id="KW-0472">Membrane</keyword>
<reference evidence="9 10" key="1">
    <citation type="journal article" date="2021" name="Sci. Rep.">
        <title>The distribution of antibiotic resistance genes in chicken gut microbiota commensals.</title>
        <authorList>
            <person name="Juricova H."/>
            <person name="Matiasovicova J."/>
            <person name="Kubasova T."/>
            <person name="Cejkova D."/>
            <person name="Rychlik I."/>
        </authorList>
    </citation>
    <scope>NUCLEOTIDE SEQUENCE [LARGE SCALE GENOMIC DNA]</scope>
    <source>
        <strain evidence="9 10">An772</strain>
    </source>
</reference>
<comment type="similarity">
    <text evidence="2">Belongs to the resistance-nodulation-cell division (RND) (TC 2.A.6) family.</text>
</comment>
<protein>
    <submittedName>
        <fullName evidence="9">Efflux RND transporter permease subunit</fullName>
    </submittedName>
</protein>
<feature type="transmembrane region" description="Helical" evidence="8">
    <location>
        <begin position="467"/>
        <end position="485"/>
    </location>
</feature>
<keyword evidence="6 8" id="KW-1133">Transmembrane helix</keyword>
<dbReference type="Pfam" id="PF00873">
    <property type="entry name" value="ACR_tran"/>
    <property type="match status" value="1"/>
</dbReference>
<dbReference type="PANTHER" id="PTHR32063">
    <property type="match status" value="1"/>
</dbReference>
<feature type="transmembrane region" description="Helical" evidence="8">
    <location>
        <begin position="992"/>
        <end position="1012"/>
    </location>
</feature>
<feature type="transmembrane region" description="Helical" evidence="8">
    <location>
        <begin position="560"/>
        <end position="579"/>
    </location>
</feature>
<comment type="caution">
    <text evidence="9">The sequence shown here is derived from an EMBL/GenBank/DDBJ whole genome shotgun (WGS) entry which is preliminary data.</text>
</comment>
<dbReference type="InterPro" id="IPR004763">
    <property type="entry name" value="CusA-like"/>
</dbReference>
<keyword evidence="10" id="KW-1185">Reference proteome</keyword>
<keyword evidence="5 8" id="KW-0812">Transmembrane</keyword>
<dbReference type="Gene3D" id="1.20.1640.10">
    <property type="entry name" value="Multidrug efflux transporter AcrB transmembrane domain"/>
    <property type="match status" value="2"/>
</dbReference>
<feature type="transmembrane region" description="Helical" evidence="8">
    <location>
        <begin position="889"/>
        <end position="906"/>
    </location>
</feature>
<dbReference type="Gene3D" id="3.30.2090.10">
    <property type="entry name" value="Multidrug efflux transporter AcrB TolC docking domain, DN and DC subdomains"/>
    <property type="match status" value="2"/>
</dbReference>
<dbReference type="RefSeq" id="WP_205094249.1">
    <property type="nucleotide sequence ID" value="NZ_CAWVFH010000004.1"/>
</dbReference>
<feature type="transmembrane region" description="Helical" evidence="8">
    <location>
        <begin position="1024"/>
        <end position="1047"/>
    </location>
</feature>
<evidence type="ECO:0000256" key="4">
    <source>
        <dbReference type="ARBA" id="ARBA00022475"/>
    </source>
</evidence>
<comment type="subcellular location">
    <subcellularLocation>
        <location evidence="1">Cell membrane</location>
        <topology evidence="1">Multi-pass membrane protein</topology>
    </subcellularLocation>
</comment>
<feature type="transmembrane region" description="Helical" evidence="8">
    <location>
        <begin position="387"/>
        <end position="405"/>
    </location>
</feature>
<dbReference type="EMBL" id="JACLYZ010000001">
    <property type="protein sequence ID" value="MBM6733783.1"/>
    <property type="molecule type" value="Genomic_DNA"/>
</dbReference>
<dbReference type="SUPFAM" id="SSF82693">
    <property type="entry name" value="Multidrug efflux transporter AcrB pore domain, PN1, PN2, PC1 and PC2 subdomains"/>
    <property type="match status" value="2"/>
</dbReference>
<feature type="transmembrane region" description="Helical" evidence="8">
    <location>
        <begin position="942"/>
        <end position="963"/>
    </location>
</feature>
<evidence type="ECO:0000256" key="6">
    <source>
        <dbReference type="ARBA" id="ARBA00022989"/>
    </source>
</evidence>